<dbReference type="Gene3D" id="1.20.1530.20">
    <property type="match status" value="1"/>
</dbReference>
<comment type="caution">
    <text evidence="9">The sequence shown here is derived from an EMBL/GenBank/DDBJ whole genome shotgun (WGS) entry which is preliminary data.</text>
</comment>
<evidence type="ECO:0000256" key="4">
    <source>
        <dbReference type="ARBA" id="ARBA00022475"/>
    </source>
</evidence>
<evidence type="ECO:0000313" key="10">
    <source>
        <dbReference type="Proteomes" id="UP000462363"/>
    </source>
</evidence>
<dbReference type="PANTHER" id="PTHR36838">
    <property type="entry name" value="AUXIN EFFLUX CARRIER FAMILY PROTEIN"/>
    <property type="match status" value="1"/>
</dbReference>
<dbReference type="PANTHER" id="PTHR36838:SF4">
    <property type="entry name" value="AUXIN EFFLUX CARRIER FAMILY PROTEIN"/>
    <property type="match status" value="1"/>
</dbReference>
<evidence type="ECO:0000313" key="9">
    <source>
        <dbReference type="EMBL" id="MSS41029.1"/>
    </source>
</evidence>
<keyword evidence="6 8" id="KW-1133">Transmembrane helix</keyword>
<sequence length="324" mass="35303">MPVWKGIMQQMENLVFSLNATVPVFLMMVLGLLFKKIGFIGEELADQMNKFVFLVPLPVLVFNDLATVDFEEVWNMKFVLFCFGATVISIAISTAISFLWKDKSIQGEFIQSSYRSSAALLGIAFIQNIYGTTGMAPLMIIGSVPLYNMMAVLVLSLFRPGQKGLDGHVVKRTLIGIIKNPIIIGIVAGLIWSALRIPMPHIMEKTVDSVAGVATPMGLMAMGATFDIRKAFAKVKPAVTAALIKLVGFVAIFLPLAAQMGFRQEELVAILVMLGSATTVSCFVMARNMGHEGVLSTSVIMLTTLFSAFTLTGWLYVMKSLSLI</sequence>
<dbReference type="GO" id="GO:0055085">
    <property type="term" value="P:transmembrane transport"/>
    <property type="evidence" value="ECO:0007669"/>
    <property type="project" value="InterPro"/>
</dbReference>
<feature type="transmembrane region" description="Helical" evidence="8">
    <location>
        <begin position="238"/>
        <end position="261"/>
    </location>
</feature>
<keyword evidence="7 8" id="KW-0472">Membrane</keyword>
<dbReference type="GO" id="GO:0005886">
    <property type="term" value="C:plasma membrane"/>
    <property type="evidence" value="ECO:0007669"/>
    <property type="project" value="UniProtKB-SubCell"/>
</dbReference>
<evidence type="ECO:0000256" key="6">
    <source>
        <dbReference type="ARBA" id="ARBA00022989"/>
    </source>
</evidence>
<keyword evidence="3" id="KW-0813">Transport</keyword>
<comment type="similarity">
    <text evidence="2">Belongs to the auxin efflux carrier (TC 2.A.69) family.</text>
</comment>
<reference evidence="9 10" key="1">
    <citation type="submission" date="2019-08" db="EMBL/GenBank/DDBJ databases">
        <title>In-depth cultivation of the pig gut microbiome towards novel bacterial diversity and tailored functional studies.</title>
        <authorList>
            <person name="Wylensek D."/>
            <person name="Hitch T.C.A."/>
            <person name="Clavel T."/>
        </authorList>
    </citation>
    <scope>NUCLEOTIDE SEQUENCE [LARGE SCALE GENOMIC DNA]</scope>
    <source>
        <strain evidence="9 10">BL-389-WT-3D</strain>
    </source>
</reference>
<evidence type="ECO:0000256" key="3">
    <source>
        <dbReference type="ARBA" id="ARBA00022448"/>
    </source>
</evidence>
<feature type="transmembrane region" description="Helical" evidence="8">
    <location>
        <begin position="14"/>
        <end position="35"/>
    </location>
</feature>
<keyword evidence="5 8" id="KW-0812">Transmembrane</keyword>
<feature type="transmembrane region" description="Helical" evidence="8">
    <location>
        <begin position="47"/>
        <end position="66"/>
    </location>
</feature>
<comment type="subcellular location">
    <subcellularLocation>
        <location evidence="1">Cell membrane</location>
        <topology evidence="1">Multi-pass membrane protein</topology>
    </subcellularLocation>
</comment>
<name>A0A844FCV0_CLOSV</name>
<feature type="transmembrane region" description="Helical" evidence="8">
    <location>
        <begin position="136"/>
        <end position="158"/>
    </location>
</feature>
<evidence type="ECO:0000256" key="2">
    <source>
        <dbReference type="ARBA" id="ARBA00010145"/>
    </source>
</evidence>
<dbReference type="Pfam" id="PF03547">
    <property type="entry name" value="Mem_trans"/>
    <property type="match status" value="1"/>
</dbReference>
<evidence type="ECO:0000256" key="1">
    <source>
        <dbReference type="ARBA" id="ARBA00004651"/>
    </source>
</evidence>
<dbReference type="InterPro" id="IPR004776">
    <property type="entry name" value="Mem_transp_PIN-like"/>
</dbReference>
<evidence type="ECO:0000256" key="5">
    <source>
        <dbReference type="ARBA" id="ARBA00022692"/>
    </source>
</evidence>
<dbReference type="AlphaFoldDB" id="A0A844FCV0"/>
<dbReference type="EMBL" id="VUMB01000024">
    <property type="protein sequence ID" value="MSS41029.1"/>
    <property type="molecule type" value="Genomic_DNA"/>
</dbReference>
<feature type="transmembrane region" description="Helical" evidence="8">
    <location>
        <begin position="267"/>
        <end position="286"/>
    </location>
</feature>
<accession>A0A844FCV0</accession>
<protein>
    <submittedName>
        <fullName evidence="9">AEC family transporter</fullName>
    </submittedName>
</protein>
<feature type="transmembrane region" description="Helical" evidence="8">
    <location>
        <begin position="178"/>
        <end position="197"/>
    </location>
</feature>
<evidence type="ECO:0000256" key="8">
    <source>
        <dbReference type="SAM" id="Phobius"/>
    </source>
</evidence>
<gene>
    <name evidence="9" type="ORF">FYJ37_11880</name>
</gene>
<proteinExistence type="inferred from homology"/>
<keyword evidence="4" id="KW-1003">Cell membrane</keyword>
<evidence type="ECO:0000256" key="7">
    <source>
        <dbReference type="ARBA" id="ARBA00023136"/>
    </source>
</evidence>
<feature type="transmembrane region" description="Helical" evidence="8">
    <location>
        <begin position="293"/>
        <end position="317"/>
    </location>
</feature>
<dbReference type="InterPro" id="IPR038770">
    <property type="entry name" value="Na+/solute_symporter_sf"/>
</dbReference>
<feature type="transmembrane region" description="Helical" evidence="8">
    <location>
        <begin position="78"/>
        <end position="100"/>
    </location>
</feature>
<dbReference type="Proteomes" id="UP000462363">
    <property type="component" value="Unassembled WGS sequence"/>
</dbReference>
<organism evidence="9 10">
    <name type="scientific">Clostridium scindens (strain JCM 10418 / VPI 12708)</name>
    <dbReference type="NCBI Taxonomy" id="29347"/>
    <lineage>
        <taxon>Bacteria</taxon>
        <taxon>Bacillati</taxon>
        <taxon>Bacillota</taxon>
        <taxon>Clostridia</taxon>
        <taxon>Lachnospirales</taxon>
        <taxon>Lachnospiraceae</taxon>
    </lineage>
</organism>